<dbReference type="PANTHER" id="PTHR32552">
    <property type="entry name" value="FERRICHROME IRON RECEPTOR-RELATED"/>
    <property type="match status" value="1"/>
</dbReference>
<reference evidence="14 15" key="1">
    <citation type="submission" date="2017-08" db="EMBL/GenBank/DDBJ databases">
        <title>Infants hospitalized years apart are colonized by the same room-sourced microbial strains.</title>
        <authorList>
            <person name="Brooks B."/>
            <person name="Olm M.R."/>
            <person name="Firek B.A."/>
            <person name="Baker R."/>
            <person name="Thomas B.C."/>
            <person name="Morowitz M.J."/>
            <person name="Banfield J.F."/>
        </authorList>
    </citation>
    <scope>NUCLEOTIDE SEQUENCE [LARGE SCALE GENOMIC DNA]</scope>
    <source>
        <strain evidence="14">S2_018_000_R2_101</strain>
    </source>
</reference>
<dbReference type="Pfam" id="PF00593">
    <property type="entry name" value="TonB_dep_Rec_b-barrel"/>
    <property type="match status" value="1"/>
</dbReference>
<dbReference type="InterPro" id="IPR012910">
    <property type="entry name" value="Plug_dom"/>
</dbReference>
<dbReference type="GO" id="GO:0009279">
    <property type="term" value="C:cell outer membrane"/>
    <property type="evidence" value="ECO:0007669"/>
    <property type="project" value="UniProtKB-SubCell"/>
</dbReference>
<evidence type="ECO:0000256" key="10">
    <source>
        <dbReference type="ARBA" id="ARBA00023237"/>
    </source>
</evidence>
<dbReference type="Pfam" id="PF07715">
    <property type="entry name" value="Plug"/>
    <property type="match status" value="1"/>
</dbReference>
<feature type="compositionally biased region" description="Pro residues" evidence="12">
    <location>
        <begin position="137"/>
        <end position="148"/>
    </location>
</feature>
<keyword evidence="3" id="KW-1134">Transmembrane beta strand</keyword>
<keyword evidence="6" id="KW-0408">Iron</keyword>
<dbReference type="AlphaFoldDB" id="A0A2W5CBK4"/>
<dbReference type="InterPro" id="IPR039426">
    <property type="entry name" value="TonB-dep_rcpt-like"/>
</dbReference>
<gene>
    <name evidence="14" type="ORF">DI623_02055</name>
</gene>
<dbReference type="EMBL" id="QFNN01000005">
    <property type="protein sequence ID" value="PZO91718.1"/>
    <property type="molecule type" value="Genomic_DNA"/>
</dbReference>
<evidence type="ECO:0000256" key="7">
    <source>
        <dbReference type="ARBA" id="ARBA00023065"/>
    </source>
</evidence>
<dbReference type="InterPro" id="IPR036942">
    <property type="entry name" value="Beta-barrel_TonB_sf"/>
</dbReference>
<keyword evidence="2" id="KW-0813">Transport</keyword>
<evidence type="ECO:0000256" key="5">
    <source>
        <dbReference type="ARBA" id="ARBA00022692"/>
    </source>
</evidence>
<dbReference type="SUPFAM" id="SSF56935">
    <property type="entry name" value="Porins"/>
    <property type="match status" value="1"/>
</dbReference>
<comment type="similarity">
    <text evidence="11">Belongs to the TonB-dependent receptor family.</text>
</comment>
<accession>A0A2W5CBK4</accession>
<dbReference type="Gene3D" id="2.40.170.20">
    <property type="entry name" value="TonB-dependent receptor, beta-barrel domain"/>
    <property type="match status" value="1"/>
</dbReference>
<evidence type="ECO:0000256" key="6">
    <source>
        <dbReference type="ARBA" id="ARBA00023004"/>
    </source>
</evidence>
<dbReference type="GO" id="GO:0006826">
    <property type="term" value="P:iron ion transport"/>
    <property type="evidence" value="ECO:0007669"/>
    <property type="project" value="UniProtKB-KW"/>
</dbReference>
<evidence type="ECO:0000256" key="9">
    <source>
        <dbReference type="ARBA" id="ARBA00023136"/>
    </source>
</evidence>
<feature type="domain" description="Secretin/TonB short N-terminal" evidence="13">
    <location>
        <begin position="79"/>
        <end position="130"/>
    </location>
</feature>
<evidence type="ECO:0000256" key="2">
    <source>
        <dbReference type="ARBA" id="ARBA00022448"/>
    </source>
</evidence>
<proteinExistence type="inferred from homology"/>
<keyword evidence="9 11" id="KW-0472">Membrane</keyword>
<comment type="caution">
    <text evidence="14">The sequence shown here is derived from an EMBL/GenBank/DDBJ whole genome shotgun (WGS) entry which is preliminary data.</text>
</comment>
<dbReference type="SMART" id="SM00965">
    <property type="entry name" value="STN"/>
    <property type="match status" value="1"/>
</dbReference>
<evidence type="ECO:0000313" key="14">
    <source>
        <dbReference type="EMBL" id="PZO91718.1"/>
    </source>
</evidence>
<evidence type="ECO:0000259" key="13">
    <source>
        <dbReference type="SMART" id="SM00965"/>
    </source>
</evidence>
<evidence type="ECO:0000256" key="8">
    <source>
        <dbReference type="ARBA" id="ARBA00023077"/>
    </source>
</evidence>
<evidence type="ECO:0000256" key="3">
    <source>
        <dbReference type="ARBA" id="ARBA00022452"/>
    </source>
</evidence>
<dbReference type="InterPro" id="IPR011662">
    <property type="entry name" value="Secretin/TonB_short_N"/>
</dbReference>
<evidence type="ECO:0000256" key="4">
    <source>
        <dbReference type="ARBA" id="ARBA00022496"/>
    </source>
</evidence>
<evidence type="ECO:0000313" key="15">
    <source>
        <dbReference type="Proteomes" id="UP000249066"/>
    </source>
</evidence>
<keyword evidence="7" id="KW-0406">Ion transport</keyword>
<name>A0A2W5CBK4_9SPHN</name>
<comment type="subcellular location">
    <subcellularLocation>
        <location evidence="1">Cell outer membrane</location>
        <topology evidence="1">Multi-pass membrane protein</topology>
    </subcellularLocation>
</comment>
<evidence type="ECO:0000256" key="1">
    <source>
        <dbReference type="ARBA" id="ARBA00004571"/>
    </source>
</evidence>
<sequence>MSSAAHRRCSMSTWCRTGRAGGLPRMAAPAMVKRALSLFGVSMLAAAPQPGDAAGCRAFAVPPGPLSGALIAFGRQAGLSIGGTGVTASGARSQGVSGCRSVDGALRRLLNGTGYDYRRVGGDTIQIVEAARRRPRPSAPPQRQPPEAPSGGDAPIIVTASKQDTPLTVYPGSVEVVRFGRDAAAAGGSGNALVGRLPILAQTNLGPGRNKLFIRGVADSSFTGPSQSTVAQYLGDVRLTYSAPDPNLNLYDTDRVEVLEGPQGTLYGAGSLGGVISIVPNAPVSTGFAGSAAAGLSTTKHGDWGSDLAAMLNLPLSDGRAALRLVGYRTVEGGYIDDAGRGLKNVNRTASYGGRATLRLTPGNGWTIDAGLVLHNGDADDSQYAERGEAPLTRRSAIAQPFDNDFLLGQLVVRKNWDWGELVSATGIAHQRLGSTFDATGFVAAPGPAALIEDSAINLFSHETRLSGDLGGGGHWIVGGSFVRNEARTKRLSGPVGAAVTSSDVRNTDIDTALFGEVRVDLWRHVFATGGARIAYSHRVGEVFDNVTVRPAEPKRNSLRVLPSAALSWEPVAKLIVFARYQRGFRAGGLAVDGAAADPTVREFQSDTIATKEIGVRFGEPGRDKLSAAVTLSQANWSDIQADLVNSSGLPYTDNIGDGQVKGVEASLSWSPTPRALVAATIFGNRSSLDRPDGGFADSSGDELPNIAEMGVRVSGRLTVPTGGWGKLTLEAWGRYSGQSRLGVGPVLDIPQGRYLDAGASARLEVHGVGLSLSLTNIADETGNRFSYGNPFTVTERRQITPLRPRTLRFGVDAVF</sequence>
<keyword evidence="4" id="KW-0410">Iron transport</keyword>
<protein>
    <submittedName>
        <fullName evidence="14">TonB-dependent receptor</fullName>
    </submittedName>
</protein>
<organism evidence="14 15">
    <name type="scientific">Sphingomonas sanxanigenens</name>
    <dbReference type="NCBI Taxonomy" id="397260"/>
    <lineage>
        <taxon>Bacteria</taxon>
        <taxon>Pseudomonadati</taxon>
        <taxon>Pseudomonadota</taxon>
        <taxon>Alphaproteobacteria</taxon>
        <taxon>Sphingomonadales</taxon>
        <taxon>Sphingomonadaceae</taxon>
        <taxon>Sphingomonas</taxon>
    </lineage>
</organism>
<dbReference type="InterPro" id="IPR000531">
    <property type="entry name" value="Beta-barrel_TonB"/>
</dbReference>
<dbReference type="Gene3D" id="3.55.50.30">
    <property type="match status" value="1"/>
</dbReference>
<keyword evidence="5" id="KW-0812">Transmembrane</keyword>
<dbReference type="Proteomes" id="UP000249066">
    <property type="component" value="Unassembled WGS sequence"/>
</dbReference>
<keyword evidence="10" id="KW-0998">Cell outer membrane</keyword>
<feature type="region of interest" description="Disordered" evidence="12">
    <location>
        <begin position="130"/>
        <end position="156"/>
    </location>
</feature>
<evidence type="ECO:0000256" key="11">
    <source>
        <dbReference type="RuleBase" id="RU003357"/>
    </source>
</evidence>
<keyword evidence="8 11" id="KW-0798">TonB box</keyword>
<keyword evidence="14" id="KW-0675">Receptor</keyword>
<dbReference type="PANTHER" id="PTHR32552:SF81">
    <property type="entry name" value="TONB-DEPENDENT OUTER MEMBRANE RECEPTOR"/>
    <property type="match status" value="1"/>
</dbReference>
<evidence type="ECO:0000256" key="12">
    <source>
        <dbReference type="SAM" id="MobiDB-lite"/>
    </source>
</evidence>